<sequence>MNPGARQPSPSKIIMRQSVQQDLKLKTTENARKPDTKTESLPAKPISQETKNNWVSRGPEQGPITIVHKEAKIKEKEEPRKLRLKWTRRSSRAPGLKSHW</sequence>
<evidence type="ECO:0000313" key="3">
    <source>
        <dbReference type="Proteomes" id="UP001153269"/>
    </source>
</evidence>
<feature type="region of interest" description="Disordered" evidence="1">
    <location>
        <begin position="20"/>
        <end position="64"/>
    </location>
</feature>
<name>A0A9N7VQL3_PLEPL</name>
<feature type="compositionally biased region" description="Basic and acidic residues" evidence="1">
    <location>
        <begin position="23"/>
        <end position="38"/>
    </location>
</feature>
<accession>A0A9N7VQL3</accession>
<dbReference type="Proteomes" id="UP001153269">
    <property type="component" value="Unassembled WGS sequence"/>
</dbReference>
<dbReference type="AlphaFoldDB" id="A0A9N7VQL3"/>
<keyword evidence="3" id="KW-1185">Reference proteome</keyword>
<evidence type="ECO:0000313" key="2">
    <source>
        <dbReference type="EMBL" id="CAB1453894.1"/>
    </source>
</evidence>
<proteinExistence type="predicted"/>
<comment type="caution">
    <text evidence="2">The sequence shown here is derived from an EMBL/GenBank/DDBJ whole genome shotgun (WGS) entry which is preliminary data.</text>
</comment>
<organism evidence="2 3">
    <name type="scientific">Pleuronectes platessa</name>
    <name type="common">European plaice</name>
    <dbReference type="NCBI Taxonomy" id="8262"/>
    <lineage>
        <taxon>Eukaryota</taxon>
        <taxon>Metazoa</taxon>
        <taxon>Chordata</taxon>
        <taxon>Craniata</taxon>
        <taxon>Vertebrata</taxon>
        <taxon>Euteleostomi</taxon>
        <taxon>Actinopterygii</taxon>
        <taxon>Neopterygii</taxon>
        <taxon>Teleostei</taxon>
        <taxon>Neoteleostei</taxon>
        <taxon>Acanthomorphata</taxon>
        <taxon>Carangaria</taxon>
        <taxon>Pleuronectiformes</taxon>
        <taxon>Pleuronectoidei</taxon>
        <taxon>Pleuronectidae</taxon>
        <taxon>Pleuronectes</taxon>
    </lineage>
</organism>
<evidence type="ECO:0000256" key="1">
    <source>
        <dbReference type="SAM" id="MobiDB-lite"/>
    </source>
</evidence>
<protein>
    <submittedName>
        <fullName evidence="2">Uncharacterized protein</fullName>
    </submittedName>
</protein>
<gene>
    <name evidence="2" type="ORF">PLEPLA_LOCUS41654</name>
</gene>
<reference evidence="2" key="1">
    <citation type="submission" date="2020-03" db="EMBL/GenBank/DDBJ databases">
        <authorList>
            <person name="Weist P."/>
        </authorList>
    </citation>
    <scope>NUCLEOTIDE SEQUENCE</scope>
</reference>
<dbReference type="EMBL" id="CADEAL010004192">
    <property type="protein sequence ID" value="CAB1453894.1"/>
    <property type="molecule type" value="Genomic_DNA"/>
</dbReference>